<dbReference type="EMBL" id="MDDC01000007">
    <property type="protein sequence ID" value="OIQ59767.1"/>
    <property type="molecule type" value="Genomic_DNA"/>
</dbReference>
<proteinExistence type="predicted"/>
<evidence type="ECO:0000313" key="3">
    <source>
        <dbReference type="Proteomes" id="UP000182811"/>
    </source>
</evidence>
<comment type="caution">
    <text evidence="2">The sequence shown here is derived from an EMBL/GenBank/DDBJ whole genome shotgun (WGS) entry which is preliminary data.</text>
</comment>
<dbReference type="Proteomes" id="UP000182811">
    <property type="component" value="Unassembled WGS sequence"/>
</dbReference>
<feature type="domain" description="IrrE N-terminal-like" evidence="1">
    <location>
        <begin position="40"/>
        <end position="163"/>
    </location>
</feature>
<protein>
    <recommendedName>
        <fullName evidence="1">IrrE N-terminal-like domain-containing protein</fullName>
    </recommendedName>
</protein>
<evidence type="ECO:0000313" key="2">
    <source>
        <dbReference type="EMBL" id="OIQ59767.1"/>
    </source>
</evidence>
<dbReference type="Gene3D" id="1.10.10.2910">
    <property type="match status" value="1"/>
</dbReference>
<organism evidence="2 3">
    <name type="scientific">Neomoorella thermoacetica</name>
    <name type="common">Clostridium thermoaceticum</name>
    <dbReference type="NCBI Taxonomy" id="1525"/>
    <lineage>
        <taxon>Bacteria</taxon>
        <taxon>Bacillati</taxon>
        <taxon>Bacillota</taxon>
        <taxon>Clostridia</taxon>
        <taxon>Neomoorellales</taxon>
        <taxon>Neomoorellaceae</taxon>
        <taxon>Neomoorella</taxon>
    </lineage>
</organism>
<dbReference type="PANTHER" id="PTHR43236:SF1">
    <property type="entry name" value="BLL7220 PROTEIN"/>
    <property type="match status" value="1"/>
</dbReference>
<dbReference type="PANTHER" id="PTHR43236">
    <property type="entry name" value="ANTITOXIN HIGA1"/>
    <property type="match status" value="1"/>
</dbReference>
<dbReference type="Pfam" id="PF06114">
    <property type="entry name" value="Peptidase_M78"/>
    <property type="match status" value="1"/>
</dbReference>
<dbReference type="InterPro" id="IPR052345">
    <property type="entry name" value="Rad_response_metalloprotease"/>
</dbReference>
<sequence length="253" mass="28647">MFNLASTDLRRRARVRAQESREVFGFNNLVPIDIWKLLQSNGISVIKEPLESEISGLFMRKGDTQLILINSARTLGHQNFTAAHELFHLRYNPEMVGRACKVMNFNSKSQTEREADLYAAYFLAPDEAIKRYLTKHGTSMDIAAVIFLEQFLGLSHQAMLIRLQELGVIDSAMSERMSKGVVRTAKELGYNTDLYRPTNDRIIISDYAEKAKRALEQGLISFGRYEELLIEAGLEDIIYGGEDDDGGDEAIFI</sequence>
<name>A0A1J5NVI3_NEOTH</name>
<accession>A0A1J5NVI3</accession>
<reference evidence="2 3" key="1">
    <citation type="submission" date="2016-08" db="EMBL/GenBank/DDBJ databases">
        <title>Genome-based comparison of Moorella thermoacetic strains.</title>
        <authorList>
            <person name="Poehlein A."/>
            <person name="Bengelsdorf F.R."/>
            <person name="Esser C."/>
            <person name="Duerre P."/>
            <person name="Daniel R."/>
        </authorList>
    </citation>
    <scope>NUCLEOTIDE SEQUENCE [LARGE SCALE GENOMIC DNA]</scope>
    <source>
        <strain evidence="2 3">DSM 21394</strain>
    </source>
</reference>
<dbReference type="InterPro" id="IPR010359">
    <property type="entry name" value="IrrE_HExxH"/>
</dbReference>
<evidence type="ECO:0000259" key="1">
    <source>
        <dbReference type="Pfam" id="PF06114"/>
    </source>
</evidence>
<dbReference type="OrthoDB" id="42613at2"/>
<gene>
    <name evidence="2" type="ORF">MOTE_10230</name>
</gene>
<dbReference type="AlphaFoldDB" id="A0A1J5NVI3"/>